<keyword evidence="3" id="KW-1185">Reference proteome</keyword>
<dbReference type="PROSITE" id="PS51065">
    <property type="entry name" value="NHR"/>
    <property type="match status" value="1"/>
</dbReference>
<gene>
    <name evidence="2" type="ORF">V1264_007784</name>
</gene>
<sequence>MWQLDDHHGEHVSLSDDCHTAVNTRGGGADHGIVLSCLPMEPNMLYEVKVEEIHPCWSCPLPCGVVRCPDMLSLPASASAGWDSAVVFSNAVYDRGSRLRDLFHTTREGESLVRSTEVYTDHLVLPDTVSHGWDSAVVFRDPFEARDSKTANCTCIKGPRSLGRSLEDLTLGARVGVMVDAARGLHLFVNGRHVTTVSCVPTPCYAFFELLERYVKITTRPLRRIQANS</sequence>
<name>A0AAN9AX51_9CAEN</name>
<organism evidence="2 3">
    <name type="scientific">Littorina saxatilis</name>
    <dbReference type="NCBI Taxonomy" id="31220"/>
    <lineage>
        <taxon>Eukaryota</taxon>
        <taxon>Metazoa</taxon>
        <taxon>Spiralia</taxon>
        <taxon>Lophotrochozoa</taxon>
        <taxon>Mollusca</taxon>
        <taxon>Gastropoda</taxon>
        <taxon>Caenogastropoda</taxon>
        <taxon>Littorinimorpha</taxon>
        <taxon>Littorinoidea</taxon>
        <taxon>Littorinidae</taxon>
        <taxon>Littorina</taxon>
    </lineage>
</organism>
<evidence type="ECO:0000259" key="1">
    <source>
        <dbReference type="PROSITE" id="PS51065"/>
    </source>
</evidence>
<reference evidence="2 3" key="1">
    <citation type="submission" date="2024-02" db="EMBL/GenBank/DDBJ databases">
        <title>Chromosome-scale genome assembly of the rough periwinkle Littorina saxatilis.</title>
        <authorList>
            <person name="De Jode A."/>
            <person name="Faria R."/>
            <person name="Formenti G."/>
            <person name="Sims Y."/>
            <person name="Smith T.P."/>
            <person name="Tracey A."/>
            <person name="Wood J.M.D."/>
            <person name="Zagrodzka Z.B."/>
            <person name="Johannesson K."/>
            <person name="Butlin R.K."/>
            <person name="Leder E.H."/>
        </authorList>
    </citation>
    <scope>NUCLEOTIDE SEQUENCE [LARGE SCALE GENOMIC DNA]</scope>
    <source>
        <strain evidence="2">Snail1</strain>
        <tissue evidence="2">Muscle</tissue>
    </source>
</reference>
<evidence type="ECO:0000313" key="2">
    <source>
        <dbReference type="EMBL" id="KAK7094119.1"/>
    </source>
</evidence>
<dbReference type="InterPro" id="IPR037962">
    <property type="entry name" value="Neuralized"/>
</dbReference>
<dbReference type="EMBL" id="JBAMIC010000019">
    <property type="protein sequence ID" value="KAK7094119.1"/>
    <property type="molecule type" value="Genomic_DNA"/>
</dbReference>
<dbReference type="PANTHER" id="PTHR12429">
    <property type="entry name" value="NEURALIZED"/>
    <property type="match status" value="1"/>
</dbReference>
<dbReference type="InterPro" id="IPR043136">
    <property type="entry name" value="B30.2/SPRY_sf"/>
</dbReference>
<protein>
    <recommendedName>
        <fullName evidence="1">NHR domain-containing protein</fullName>
    </recommendedName>
</protein>
<accession>A0AAN9AX51</accession>
<feature type="domain" description="NHR" evidence="1">
    <location>
        <begin position="1"/>
        <end position="222"/>
    </location>
</feature>
<dbReference type="Gene3D" id="2.60.120.920">
    <property type="match status" value="1"/>
</dbReference>
<evidence type="ECO:0000313" key="3">
    <source>
        <dbReference type="Proteomes" id="UP001374579"/>
    </source>
</evidence>
<proteinExistence type="predicted"/>
<dbReference type="InterPro" id="IPR006573">
    <property type="entry name" value="NHR_dom"/>
</dbReference>
<dbReference type="Proteomes" id="UP001374579">
    <property type="component" value="Unassembled WGS sequence"/>
</dbReference>
<comment type="caution">
    <text evidence="2">The sequence shown here is derived from an EMBL/GenBank/DDBJ whole genome shotgun (WGS) entry which is preliminary data.</text>
</comment>
<dbReference type="Pfam" id="PF07177">
    <property type="entry name" value="Neuralized"/>
    <property type="match status" value="1"/>
</dbReference>
<dbReference type="PANTHER" id="PTHR12429:SF8">
    <property type="entry name" value="NEURALIZED-LIKE PROTEIN 2"/>
    <property type="match status" value="1"/>
</dbReference>
<dbReference type="AlphaFoldDB" id="A0AAN9AX51"/>
<dbReference type="GO" id="GO:0061630">
    <property type="term" value="F:ubiquitin protein ligase activity"/>
    <property type="evidence" value="ECO:0007669"/>
    <property type="project" value="TreeGrafter"/>
</dbReference>